<dbReference type="OrthoDB" id="5969703at2759"/>
<proteinExistence type="predicted"/>
<name>A0A8C5FU14_GADMO</name>
<organism evidence="2 3">
    <name type="scientific">Gadus morhua</name>
    <name type="common">Atlantic cod</name>
    <dbReference type="NCBI Taxonomy" id="8049"/>
    <lineage>
        <taxon>Eukaryota</taxon>
        <taxon>Metazoa</taxon>
        <taxon>Chordata</taxon>
        <taxon>Craniata</taxon>
        <taxon>Vertebrata</taxon>
        <taxon>Euteleostomi</taxon>
        <taxon>Actinopterygii</taxon>
        <taxon>Neopterygii</taxon>
        <taxon>Teleostei</taxon>
        <taxon>Neoteleostei</taxon>
        <taxon>Acanthomorphata</taxon>
        <taxon>Zeiogadaria</taxon>
        <taxon>Gadariae</taxon>
        <taxon>Gadiformes</taxon>
        <taxon>Gadoidei</taxon>
        <taxon>Gadidae</taxon>
        <taxon>Gadus</taxon>
    </lineage>
</organism>
<dbReference type="KEGG" id="gmh:115546068"/>
<accession>A0A8C5FU14</accession>
<dbReference type="Pfam" id="PF15384">
    <property type="entry name" value="PAXX"/>
    <property type="match status" value="1"/>
</dbReference>
<dbReference type="GO" id="GO:0035861">
    <property type="term" value="C:site of double-strand break"/>
    <property type="evidence" value="ECO:0007669"/>
    <property type="project" value="TreeGrafter"/>
</dbReference>
<dbReference type="InterPro" id="IPR054134">
    <property type="entry name" value="PAXX_N"/>
</dbReference>
<dbReference type="CTD" id="286257"/>
<evidence type="ECO:0000256" key="1">
    <source>
        <dbReference type="SAM" id="MobiDB-lite"/>
    </source>
</evidence>
<dbReference type="GO" id="GO:0005634">
    <property type="term" value="C:nucleus"/>
    <property type="evidence" value="ECO:0007669"/>
    <property type="project" value="TreeGrafter"/>
</dbReference>
<gene>
    <name evidence="2" type="primary">paxx</name>
</gene>
<dbReference type="CDD" id="cd22286">
    <property type="entry name" value="HD_PAXX_N"/>
    <property type="match status" value="1"/>
</dbReference>
<dbReference type="GO" id="GO:0060090">
    <property type="term" value="F:molecular adaptor activity"/>
    <property type="evidence" value="ECO:0007669"/>
    <property type="project" value="TreeGrafter"/>
</dbReference>
<dbReference type="RefSeq" id="XP_030215573.1">
    <property type="nucleotide sequence ID" value="XM_030359713.1"/>
</dbReference>
<dbReference type="GO" id="GO:0070419">
    <property type="term" value="C:nonhomologous end joining complex"/>
    <property type="evidence" value="ECO:0007669"/>
    <property type="project" value="TreeGrafter"/>
</dbReference>
<keyword evidence="3" id="KW-1185">Reference proteome</keyword>
<dbReference type="InterPro" id="IPR027873">
    <property type="entry name" value="PAXX"/>
</dbReference>
<dbReference type="PANTHER" id="PTHR28586:SF1">
    <property type="entry name" value="PROTEIN PAXX"/>
    <property type="match status" value="1"/>
</dbReference>
<feature type="compositionally biased region" description="Low complexity" evidence="1">
    <location>
        <begin position="132"/>
        <end position="141"/>
    </location>
</feature>
<dbReference type="GeneTree" id="ENSGT00940000174976"/>
<dbReference type="OMA" id="DINIGCT"/>
<dbReference type="GeneID" id="115546068"/>
<reference evidence="2" key="1">
    <citation type="submission" date="2025-08" db="UniProtKB">
        <authorList>
            <consortium name="Ensembl"/>
        </authorList>
    </citation>
    <scope>IDENTIFICATION</scope>
</reference>
<reference evidence="2" key="2">
    <citation type="submission" date="2025-09" db="UniProtKB">
        <authorList>
            <consortium name="Ensembl"/>
        </authorList>
    </citation>
    <scope>IDENTIFICATION</scope>
</reference>
<dbReference type="Proteomes" id="UP000694546">
    <property type="component" value="Chromosome 6"/>
</dbReference>
<evidence type="ECO:0000313" key="3">
    <source>
        <dbReference type="Proteomes" id="UP000694546"/>
    </source>
</evidence>
<evidence type="ECO:0000313" key="2">
    <source>
        <dbReference type="Ensembl" id="ENSGMOP00000061449.1"/>
    </source>
</evidence>
<dbReference type="PANTHER" id="PTHR28586">
    <property type="entry name" value="PROTEIN PAXX"/>
    <property type="match status" value="1"/>
</dbReference>
<dbReference type="AlphaFoldDB" id="A0A8C5FU14"/>
<feature type="region of interest" description="Disordered" evidence="1">
    <location>
        <begin position="132"/>
        <end position="200"/>
    </location>
</feature>
<sequence length="200" mass="22135">MEGNQLSYYMVLEDTTKDKFLCYIKKQNETHNIYVTDATDVWSIDVSEDLLSQFREKVLLKSTEDYLRKIRSALGTGCSAVLLQPSGGAVLRVDSSPTDLSLPLARLDRLPARAEVKELLFGMAAHLSQSSRQQAAAQSVSPGKTHYKRHNNTEFGPRVQRKAGPTVPMSKRVAGDSLINPGTKKKCQTTGVAFDDTEED</sequence>
<protein>
    <recommendedName>
        <fullName evidence="4">Protein PAXX</fullName>
    </recommendedName>
</protein>
<dbReference type="GO" id="GO:0006303">
    <property type="term" value="P:double-strand break repair via nonhomologous end joining"/>
    <property type="evidence" value="ECO:0007669"/>
    <property type="project" value="InterPro"/>
</dbReference>
<dbReference type="Ensembl" id="ENSGMOT00000044099.1">
    <property type="protein sequence ID" value="ENSGMOP00000061449.1"/>
    <property type="gene ID" value="ENSGMOG00000036493.1"/>
</dbReference>
<evidence type="ECO:0008006" key="4">
    <source>
        <dbReference type="Google" id="ProtNLM"/>
    </source>
</evidence>